<dbReference type="AlphaFoldDB" id="A0A7R8CWY2"/>
<organism evidence="2 3">
    <name type="scientific">Lepeophtheirus salmonis</name>
    <name type="common">Salmon louse</name>
    <name type="synonym">Caligus salmonis</name>
    <dbReference type="NCBI Taxonomy" id="72036"/>
    <lineage>
        <taxon>Eukaryota</taxon>
        <taxon>Metazoa</taxon>
        <taxon>Ecdysozoa</taxon>
        <taxon>Arthropoda</taxon>
        <taxon>Crustacea</taxon>
        <taxon>Multicrustacea</taxon>
        <taxon>Hexanauplia</taxon>
        <taxon>Copepoda</taxon>
        <taxon>Siphonostomatoida</taxon>
        <taxon>Caligidae</taxon>
        <taxon>Lepeophtheirus</taxon>
    </lineage>
</organism>
<keyword evidence="3" id="KW-1185">Reference proteome</keyword>
<dbReference type="Proteomes" id="UP000675881">
    <property type="component" value="Chromosome 3"/>
</dbReference>
<name>A0A7R8CWY2_LEPSM</name>
<evidence type="ECO:0000256" key="1">
    <source>
        <dbReference type="SAM" id="MobiDB-lite"/>
    </source>
</evidence>
<evidence type="ECO:0000313" key="2">
    <source>
        <dbReference type="EMBL" id="CAF2908094.1"/>
    </source>
</evidence>
<gene>
    <name evidence="2" type="ORF">LSAA_8039</name>
</gene>
<reference evidence="2" key="1">
    <citation type="submission" date="2021-02" db="EMBL/GenBank/DDBJ databases">
        <authorList>
            <person name="Bekaert M."/>
        </authorList>
    </citation>
    <scope>NUCLEOTIDE SEQUENCE</scope>
    <source>
        <strain evidence="2">IoA-00</strain>
    </source>
</reference>
<dbReference type="EMBL" id="HG994582">
    <property type="protein sequence ID" value="CAF2908094.1"/>
    <property type="molecule type" value="Genomic_DNA"/>
</dbReference>
<sequence length="117" mass="12982">MAEAGHNQYQEPLYQLYPQKIGEIKNEEPCIRIPKRGAQPSSTDSLRGALSSSSAPTEAIHLNTGMCSSVVRCLQAVAETSKELEDRCVCLIIIQSKHQQRKQLQQTLRTYVAPPST</sequence>
<proteinExistence type="predicted"/>
<protein>
    <submittedName>
        <fullName evidence="2">(salmon louse) hypothetical protein</fullName>
    </submittedName>
</protein>
<feature type="region of interest" description="Disordered" evidence="1">
    <location>
        <begin position="34"/>
        <end position="55"/>
    </location>
</feature>
<feature type="compositionally biased region" description="Polar residues" evidence="1">
    <location>
        <begin position="39"/>
        <end position="55"/>
    </location>
</feature>
<accession>A0A7R8CWY2</accession>
<evidence type="ECO:0000313" key="3">
    <source>
        <dbReference type="Proteomes" id="UP000675881"/>
    </source>
</evidence>